<organism evidence="4 5">
    <name type="scientific">Streptomyces venezuelae</name>
    <dbReference type="NCBI Taxonomy" id="54571"/>
    <lineage>
        <taxon>Bacteria</taxon>
        <taxon>Bacillati</taxon>
        <taxon>Actinomycetota</taxon>
        <taxon>Actinomycetes</taxon>
        <taxon>Kitasatosporales</taxon>
        <taxon>Streptomycetaceae</taxon>
        <taxon>Streptomyces</taxon>
    </lineage>
</organism>
<feature type="region of interest" description="Disordered" evidence="1">
    <location>
        <begin position="145"/>
        <end position="179"/>
    </location>
</feature>
<feature type="transmembrane region" description="Helical" evidence="2">
    <location>
        <begin position="446"/>
        <end position="467"/>
    </location>
</feature>
<protein>
    <recommendedName>
        <fullName evidence="3">Zinc-ribbon domain-containing protein</fullName>
    </recommendedName>
</protein>
<keyword evidence="5" id="KW-1185">Reference proteome</keyword>
<feature type="compositionally biased region" description="Low complexity" evidence="1">
    <location>
        <begin position="56"/>
        <end position="68"/>
    </location>
</feature>
<accession>A0A5P2BK71</accession>
<keyword evidence="2" id="KW-0472">Membrane</keyword>
<feature type="domain" description="Zinc-ribbon" evidence="3">
    <location>
        <begin position="4"/>
        <end position="24"/>
    </location>
</feature>
<dbReference type="PRINTS" id="PR01217">
    <property type="entry name" value="PRICHEXTENSN"/>
</dbReference>
<evidence type="ECO:0000313" key="5">
    <source>
        <dbReference type="Proteomes" id="UP000323046"/>
    </source>
</evidence>
<proteinExistence type="predicted"/>
<feature type="transmembrane region" description="Helical" evidence="2">
    <location>
        <begin position="501"/>
        <end position="519"/>
    </location>
</feature>
<feature type="transmembrane region" description="Helical" evidence="2">
    <location>
        <begin position="187"/>
        <end position="208"/>
    </location>
</feature>
<dbReference type="Pfam" id="PF13240">
    <property type="entry name" value="Zn_Ribbon_1"/>
    <property type="match status" value="1"/>
</dbReference>
<sequence>MASYCPHCGVPTPDEARFCMKCGRERLPAPEAKETPETPPEQAPPAPKTPPPPAQAPALAPAPAHATPSPTPLAAFLTRTFRGDWVGSVQAALWPVVLLLVGAAALATPAYGQDDDAVFGFTDRLRIALALLLQSVGGGFEFTGREEGPDFGSGSGSDGLSLDSGTDMGTGFGSGSDSTATTVEGTASLHLVPLTMTALWIVALYIGVRVLRTRITTRAAAQNSSTPTPTSTPAPTPTAGLEAAVRVALLVTLGVLALALFAQPEIEGVQLSSSPVLAALGALLLGLVVSGAVLLRADTQLWTKVTARPGAQSLIRATGTALRALVVVLVLCSVVAFISLAQVDDLSEITDLDDSGVSPLLVALLILPNLAVTALGIGWGAGAEASVRGSTSMYGSRRESGSFGLSELGDVTNDWAIVGALALGLVCALTLGVLAARRCVGRGEQLLAAGVFFGFVLLLAGFSGIGVEVSGQAFDSGSGFGGSSSGGGGGVETGLSVPETLLFGLLWIFPAALLGPYLLQMTGRQSAPPTTPPAYAPLPAAPHTPPAHTPPAQTPAAQSPAAQTPPAQTPPALTPPAQTPPAPNAPTQTAATYTPHPGYPVPGPHPLPTKPRNRATVWVVTIAVALVVGGGATAGALLWRDMGDDKTSGADNANKDNRPAVSRSDDPVTTPSSTPSEHPTDAPSADPAPAASPGPVPEGTERITDPEGFSFAVPEGWSRRPVNPERPGQITYAGSTGREEFLVGVVAEAPYTSYENFRNIERHTKTAPDKSDYDRIRMEENTFQGRDGAIWEYTYTDKGGRTIHALNQSYVAENGTEYAIQLSWREDFWPAGEGAKTHTTALDTWRLTD</sequence>
<name>A0A5P2BK71_STRVZ</name>
<dbReference type="InterPro" id="IPR026870">
    <property type="entry name" value="Zinc_ribbon_dom"/>
</dbReference>
<feature type="compositionally biased region" description="Pro residues" evidence="1">
    <location>
        <begin position="37"/>
        <end position="55"/>
    </location>
</feature>
<evidence type="ECO:0000313" key="4">
    <source>
        <dbReference type="EMBL" id="QES28769.1"/>
    </source>
</evidence>
<feature type="transmembrane region" description="Helical" evidence="2">
    <location>
        <begin position="617"/>
        <end position="639"/>
    </location>
</feature>
<feature type="region of interest" description="Disordered" evidence="1">
    <location>
        <begin position="648"/>
        <end position="732"/>
    </location>
</feature>
<feature type="region of interest" description="Disordered" evidence="1">
    <location>
        <begin position="28"/>
        <end position="68"/>
    </location>
</feature>
<gene>
    <name evidence="4" type="ORF">DEJ47_22125</name>
</gene>
<feature type="compositionally biased region" description="Basic and acidic residues" evidence="1">
    <location>
        <begin position="648"/>
        <end position="666"/>
    </location>
</feature>
<feature type="transmembrane region" description="Helical" evidence="2">
    <location>
        <begin position="91"/>
        <end position="111"/>
    </location>
</feature>
<feature type="compositionally biased region" description="Pro residues" evidence="1">
    <location>
        <begin position="567"/>
        <end position="584"/>
    </location>
</feature>
<keyword evidence="2" id="KW-0812">Transmembrane</keyword>
<feature type="compositionally biased region" description="Pro residues" evidence="1">
    <location>
        <begin position="529"/>
        <end position="553"/>
    </location>
</feature>
<dbReference type="EMBL" id="CP029193">
    <property type="protein sequence ID" value="QES28769.1"/>
    <property type="molecule type" value="Genomic_DNA"/>
</dbReference>
<evidence type="ECO:0000256" key="1">
    <source>
        <dbReference type="SAM" id="MobiDB-lite"/>
    </source>
</evidence>
<dbReference type="PANTHER" id="PTHR24216">
    <property type="entry name" value="PAXILLIN-RELATED"/>
    <property type="match status" value="1"/>
</dbReference>
<dbReference type="RefSeq" id="WP_190415496.1">
    <property type="nucleotide sequence ID" value="NZ_CP029193.1"/>
</dbReference>
<feature type="compositionally biased region" description="Pro residues" evidence="1">
    <location>
        <begin position="597"/>
        <end position="608"/>
    </location>
</feature>
<evidence type="ECO:0000259" key="3">
    <source>
        <dbReference type="Pfam" id="PF13240"/>
    </source>
</evidence>
<dbReference type="AlphaFoldDB" id="A0A5P2BK71"/>
<feature type="transmembrane region" description="Helical" evidence="2">
    <location>
        <begin position="322"/>
        <end position="343"/>
    </location>
</feature>
<evidence type="ECO:0000256" key="2">
    <source>
        <dbReference type="SAM" id="Phobius"/>
    </source>
</evidence>
<dbReference type="Gene3D" id="3.40.1000.10">
    <property type="entry name" value="Mog1/PsbP, alpha/beta/alpha sandwich"/>
    <property type="match status" value="1"/>
</dbReference>
<feature type="region of interest" description="Disordered" evidence="1">
    <location>
        <begin position="523"/>
        <end position="608"/>
    </location>
</feature>
<reference evidence="4 5" key="1">
    <citation type="submission" date="2018-05" db="EMBL/GenBank/DDBJ databases">
        <title>Streptomyces venezuelae.</title>
        <authorList>
            <person name="Kim W."/>
            <person name="Lee N."/>
            <person name="Cho B.-K."/>
        </authorList>
    </citation>
    <scope>NUCLEOTIDE SEQUENCE [LARGE SCALE GENOMIC DNA]</scope>
    <source>
        <strain evidence="4 5">ATCC 14583</strain>
    </source>
</reference>
<feature type="compositionally biased region" description="Low complexity" evidence="1">
    <location>
        <begin position="667"/>
        <end position="689"/>
    </location>
</feature>
<dbReference type="PANTHER" id="PTHR24216:SF65">
    <property type="entry name" value="PAXILLIN-LIKE PROTEIN 1"/>
    <property type="match status" value="1"/>
</dbReference>
<feature type="transmembrane region" description="Helical" evidence="2">
    <location>
        <begin position="274"/>
        <end position="295"/>
    </location>
</feature>
<feature type="transmembrane region" description="Helical" evidence="2">
    <location>
        <begin position="243"/>
        <end position="262"/>
    </location>
</feature>
<keyword evidence="2" id="KW-1133">Transmembrane helix</keyword>
<dbReference type="Proteomes" id="UP000323046">
    <property type="component" value="Chromosome"/>
</dbReference>
<feature type="compositionally biased region" description="Low complexity" evidence="1">
    <location>
        <begin position="585"/>
        <end position="596"/>
    </location>
</feature>
<feature type="transmembrane region" description="Helical" evidence="2">
    <location>
        <begin position="415"/>
        <end position="434"/>
    </location>
</feature>
<feature type="compositionally biased region" description="Low complexity" evidence="1">
    <location>
        <begin position="554"/>
        <end position="566"/>
    </location>
</feature>